<dbReference type="EMBL" id="HAEF01007249">
    <property type="protein sequence ID" value="SBR44631.1"/>
    <property type="molecule type" value="Transcribed_RNA"/>
</dbReference>
<gene>
    <name evidence="2" type="primary">Nfu_g_1_006579</name>
</gene>
<evidence type="ECO:0000256" key="1">
    <source>
        <dbReference type="SAM" id="MobiDB-lite"/>
    </source>
</evidence>
<feature type="non-terminal residue" evidence="2">
    <location>
        <position position="1"/>
    </location>
</feature>
<feature type="non-terminal residue" evidence="2">
    <location>
        <position position="118"/>
    </location>
</feature>
<reference evidence="2" key="1">
    <citation type="submission" date="2016-05" db="EMBL/GenBank/DDBJ databases">
        <authorList>
            <person name="Lavstsen T."/>
            <person name="Jespersen J.S."/>
        </authorList>
    </citation>
    <scope>NUCLEOTIDE SEQUENCE</scope>
    <source>
        <tissue evidence="2">Brain</tissue>
    </source>
</reference>
<evidence type="ECO:0000313" key="2">
    <source>
        <dbReference type="EMBL" id="SBR44631.1"/>
    </source>
</evidence>
<proteinExistence type="predicted"/>
<feature type="region of interest" description="Disordered" evidence="1">
    <location>
        <begin position="1"/>
        <end position="60"/>
    </location>
</feature>
<sequence length="118" mass="13001">TNSTAEIKMEPGLRRSRVCVGEQQVKKLKSGSSSGGSERSETNVSEMFPSAVFERPLHHPAGCPHTHHCAPVTPHKTTKSQRDSSCFPFKRFNDTNRWGRKVKGNGRVLTCGSCHHAS</sequence>
<protein>
    <submittedName>
        <fullName evidence="2">Uncharacterized protein</fullName>
    </submittedName>
</protein>
<organism evidence="2">
    <name type="scientific">Nothobranchius pienaari</name>
    <dbReference type="NCBI Taxonomy" id="704102"/>
    <lineage>
        <taxon>Eukaryota</taxon>
        <taxon>Metazoa</taxon>
        <taxon>Chordata</taxon>
        <taxon>Craniata</taxon>
        <taxon>Vertebrata</taxon>
        <taxon>Euteleostomi</taxon>
        <taxon>Actinopterygii</taxon>
        <taxon>Neopterygii</taxon>
        <taxon>Teleostei</taxon>
        <taxon>Neoteleostei</taxon>
        <taxon>Acanthomorphata</taxon>
        <taxon>Ovalentaria</taxon>
        <taxon>Atherinomorphae</taxon>
        <taxon>Cyprinodontiformes</taxon>
        <taxon>Nothobranchiidae</taxon>
        <taxon>Nothobranchius</taxon>
    </lineage>
</organism>
<dbReference type="AlphaFoldDB" id="A0A1A8LJX5"/>
<reference evidence="2" key="2">
    <citation type="submission" date="2016-06" db="EMBL/GenBank/DDBJ databases">
        <title>The genome of a short-lived fish provides insights into sex chromosome evolution and the genetic control of aging.</title>
        <authorList>
            <person name="Reichwald K."/>
            <person name="Felder M."/>
            <person name="Petzold A."/>
            <person name="Koch P."/>
            <person name="Groth M."/>
            <person name="Platzer M."/>
        </authorList>
    </citation>
    <scope>NUCLEOTIDE SEQUENCE</scope>
    <source>
        <tissue evidence="2">Brain</tissue>
    </source>
</reference>
<name>A0A1A8LJX5_9TELE</name>
<accession>A0A1A8LJX5</accession>